<organism evidence="1 2">
    <name type="scientific">Ottowia testudinis</name>
    <dbReference type="NCBI Taxonomy" id="2816950"/>
    <lineage>
        <taxon>Bacteria</taxon>
        <taxon>Pseudomonadati</taxon>
        <taxon>Pseudomonadota</taxon>
        <taxon>Betaproteobacteria</taxon>
        <taxon>Burkholderiales</taxon>
        <taxon>Comamonadaceae</taxon>
        <taxon>Ottowia</taxon>
    </lineage>
</organism>
<dbReference type="KEGG" id="otd:J1M35_05485"/>
<dbReference type="AlphaFoldDB" id="A0A975CHL1"/>
<gene>
    <name evidence="1" type="ORF">J1M35_05485</name>
</gene>
<evidence type="ECO:0000313" key="1">
    <source>
        <dbReference type="EMBL" id="QTD46345.1"/>
    </source>
</evidence>
<name>A0A975CHL1_9BURK</name>
<accession>A0A975CHL1</accession>
<sequence length="114" mass="12725">MSASAPVHTILRLSGEGGGYRIEGQPLPTGWQFRVHSHSIWDEPDQGDPVDLPWLPSLDAAISRINRGWPMLYPSEVHPDFISAIRQRVLAFHDHTPLKASELDRWHALGVTAS</sequence>
<dbReference type="RefSeq" id="WP_208010244.1">
    <property type="nucleotide sequence ID" value="NZ_CP071796.1"/>
</dbReference>
<dbReference type="EMBL" id="CP071796">
    <property type="protein sequence ID" value="QTD46345.1"/>
    <property type="molecule type" value="Genomic_DNA"/>
</dbReference>
<dbReference type="Proteomes" id="UP000663903">
    <property type="component" value="Chromosome"/>
</dbReference>
<keyword evidence="2" id="KW-1185">Reference proteome</keyword>
<proteinExistence type="predicted"/>
<evidence type="ECO:0000313" key="2">
    <source>
        <dbReference type="Proteomes" id="UP000663903"/>
    </source>
</evidence>
<reference evidence="1" key="1">
    <citation type="submission" date="2021-03" db="EMBL/GenBank/DDBJ databases">
        <title>Ottowia sp. 27C isolated from the cloaca of a Giant Asian pond turtle (Heosemys grandis).</title>
        <authorList>
            <person name="Spergser J."/>
            <person name="Busse H.-J."/>
        </authorList>
    </citation>
    <scope>NUCLEOTIDE SEQUENCE</scope>
    <source>
        <strain evidence="1">27C</strain>
    </source>
</reference>
<protein>
    <submittedName>
        <fullName evidence="1">Uncharacterized protein</fullName>
    </submittedName>
</protein>